<proteinExistence type="predicted"/>
<evidence type="ECO:0000259" key="10">
    <source>
        <dbReference type="Pfam" id="PF02875"/>
    </source>
</evidence>
<dbReference type="Pfam" id="PF08245">
    <property type="entry name" value="Mur_ligase_M"/>
    <property type="match status" value="1"/>
</dbReference>
<dbReference type="GO" id="GO:0005524">
    <property type="term" value="F:ATP binding"/>
    <property type="evidence" value="ECO:0007669"/>
    <property type="project" value="UniProtKB-KW"/>
</dbReference>
<evidence type="ECO:0000313" key="12">
    <source>
        <dbReference type="EMBL" id="NGO38298.1"/>
    </source>
</evidence>
<feature type="domain" description="Mur ligase C-terminal" evidence="10">
    <location>
        <begin position="316"/>
        <end position="448"/>
    </location>
</feature>
<evidence type="ECO:0000256" key="6">
    <source>
        <dbReference type="ARBA" id="ARBA00022984"/>
    </source>
</evidence>
<dbReference type="InterPro" id="IPR005757">
    <property type="entry name" value="Mpl"/>
</dbReference>
<dbReference type="GO" id="GO:0071555">
    <property type="term" value="P:cell wall organization"/>
    <property type="evidence" value="ECO:0007669"/>
    <property type="project" value="UniProtKB-KW"/>
</dbReference>
<keyword evidence="4" id="KW-0067">ATP-binding</keyword>
<keyword evidence="2" id="KW-0132">Cell division</keyword>
<keyword evidence="3" id="KW-0547">Nucleotide-binding</keyword>
<keyword evidence="6" id="KW-0573">Peptidoglycan synthesis</keyword>
<keyword evidence="5" id="KW-0133">Cell shape</keyword>
<evidence type="ECO:0000259" key="9">
    <source>
        <dbReference type="Pfam" id="PF01225"/>
    </source>
</evidence>
<evidence type="ECO:0000256" key="8">
    <source>
        <dbReference type="ARBA" id="ARBA00023316"/>
    </source>
</evidence>
<dbReference type="InterPro" id="IPR036565">
    <property type="entry name" value="Mur-like_cat_sf"/>
</dbReference>
<dbReference type="NCBIfam" id="TIGR01081">
    <property type="entry name" value="mpl"/>
    <property type="match status" value="1"/>
</dbReference>
<dbReference type="RefSeq" id="WP_165105695.1">
    <property type="nucleotide sequence ID" value="NZ_JAAKYA010000014.1"/>
</dbReference>
<dbReference type="SUPFAM" id="SSF53244">
    <property type="entry name" value="MurD-like peptide ligases, peptide-binding domain"/>
    <property type="match status" value="1"/>
</dbReference>
<accession>A0A6M1RDX2</accession>
<reference evidence="12 13" key="1">
    <citation type="submission" date="2020-02" db="EMBL/GenBank/DDBJ databases">
        <title>Draft genome sequence of Limisphaera ngatamarikiensis NGM72.4T, a thermophilic Verrucomicrobia grouped in subdivision 3.</title>
        <authorList>
            <person name="Carere C.R."/>
            <person name="Steen J."/>
            <person name="Hugenholtz P."/>
            <person name="Stott M.B."/>
        </authorList>
    </citation>
    <scope>NUCLEOTIDE SEQUENCE [LARGE SCALE GENOMIC DNA]</scope>
    <source>
        <strain evidence="12 13">NGM72.4</strain>
    </source>
</reference>
<name>A0A6M1RDX2_9BACT</name>
<dbReference type="Pfam" id="PF02875">
    <property type="entry name" value="Mur_ligase_C"/>
    <property type="match status" value="1"/>
</dbReference>
<dbReference type="Proteomes" id="UP000477311">
    <property type="component" value="Unassembled WGS sequence"/>
</dbReference>
<protein>
    <submittedName>
        <fullName evidence="12">UDP-N-acetylmuramate:L-alanyl-gamma-D-glutamyl-meso-diaminopimelate ligase</fullName>
    </submittedName>
</protein>
<feature type="domain" description="Mur ligase N-terminal catalytic" evidence="9">
    <location>
        <begin position="8"/>
        <end position="102"/>
    </location>
</feature>
<keyword evidence="13" id="KW-1185">Reference proteome</keyword>
<dbReference type="InterPro" id="IPR013221">
    <property type="entry name" value="Mur_ligase_cen"/>
</dbReference>
<evidence type="ECO:0000256" key="1">
    <source>
        <dbReference type="ARBA" id="ARBA00022598"/>
    </source>
</evidence>
<organism evidence="12 13">
    <name type="scientific">Limisphaera ngatamarikiensis</name>
    <dbReference type="NCBI Taxonomy" id="1324935"/>
    <lineage>
        <taxon>Bacteria</taxon>
        <taxon>Pseudomonadati</taxon>
        <taxon>Verrucomicrobiota</taxon>
        <taxon>Verrucomicrobiia</taxon>
        <taxon>Limisphaerales</taxon>
        <taxon>Limisphaeraceae</taxon>
        <taxon>Limisphaera</taxon>
    </lineage>
</organism>
<dbReference type="InterPro" id="IPR000713">
    <property type="entry name" value="Mur_ligase_N"/>
</dbReference>
<dbReference type="SUPFAM" id="SSF53623">
    <property type="entry name" value="MurD-like peptide ligases, catalytic domain"/>
    <property type="match status" value="1"/>
</dbReference>
<dbReference type="Gene3D" id="3.40.50.720">
    <property type="entry name" value="NAD(P)-binding Rossmann-like Domain"/>
    <property type="match status" value="1"/>
</dbReference>
<dbReference type="InterPro" id="IPR050061">
    <property type="entry name" value="MurCDEF_pg_biosynth"/>
</dbReference>
<gene>
    <name evidence="12" type="primary">mpl</name>
    <name evidence="12" type="ORF">G4L39_02660</name>
</gene>
<evidence type="ECO:0000256" key="5">
    <source>
        <dbReference type="ARBA" id="ARBA00022960"/>
    </source>
</evidence>
<sequence>MWGDIRSVHFVGICGTAMASTAVALKQQGLQVTGSDLNPYPPMSTFLAQNGIEVMPGYSESNLRHRPDLVVIGNAISRGNPEAEYCLEHKLRYCSLPELLRERFIRGKRSIVVAGTHGKTTTAALLAWVFEHNGLRPGFLIGGLPLNFDGGARFTDSEWFIIEGDEYDTAFFDKRSKFVHYLPECVILNNLEFDHADIFPDLAAIQRSFEQLIRLVPRNGLVLANGDDPNLRPLLGVRFCPVREFGLGEHNAVRAFNLQLGAGASLFEIPSYRFHINLPGEFNVRNALAVVACAKHYGLSNRQIQSAFDTFQGVRRRLEVRGVADGVTVIDDFAHHPTAIRVTLEALRLKYPRQRLWAVFEPRSNTTRRRVFQKDLPGAFAPADCIVIAQVARLEQLDPEERLDPDQVVADLRAAGKQALYLPEVESIVSHLARETEGGDVVVIFSNGGFGGIHEKLLDRLNRRARVGLAALGATAGR</sequence>
<dbReference type="GO" id="GO:0016881">
    <property type="term" value="F:acid-amino acid ligase activity"/>
    <property type="evidence" value="ECO:0007669"/>
    <property type="project" value="InterPro"/>
</dbReference>
<evidence type="ECO:0000256" key="4">
    <source>
        <dbReference type="ARBA" id="ARBA00022840"/>
    </source>
</evidence>
<evidence type="ECO:0000313" key="13">
    <source>
        <dbReference type="Proteomes" id="UP000477311"/>
    </source>
</evidence>
<dbReference type="GO" id="GO:0008360">
    <property type="term" value="P:regulation of cell shape"/>
    <property type="evidence" value="ECO:0007669"/>
    <property type="project" value="UniProtKB-KW"/>
</dbReference>
<dbReference type="EMBL" id="JAAKYA010000014">
    <property type="protein sequence ID" value="NGO38298.1"/>
    <property type="molecule type" value="Genomic_DNA"/>
</dbReference>
<dbReference type="Pfam" id="PF01225">
    <property type="entry name" value="Mur_ligase"/>
    <property type="match status" value="1"/>
</dbReference>
<dbReference type="InterPro" id="IPR004101">
    <property type="entry name" value="Mur_ligase_C"/>
</dbReference>
<keyword evidence="1 12" id="KW-0436">Ligase</keyword>
<evidence type="ECO:0000256" key="2">
    <source>
        <dbReference type="ARBA" id="ARBA00022618"/>
    </source>
</evidence>
<dbReference type="AlphaFoldDB" id="A0A6M1RDX2"/>
<dbReference type="Gene3D" id="3.90.190.20">
    <property type="entry name" value="Mur ligase, C-terminal domain"/>
    <property type="match status" value="1"/>
</dbReference>
<keyword evidence="7" id="KW-0131">Cell cycle</keyword>
<dbReference type="PANTHER" id="PTHR43445:SF5">
    <property type="entry name" value="UDP-N-ACETYLMURAMATE--L-ALANYL-GAMMA-D-GLUTAMYL-MESO-2,6-DIAMINOHEPTANDIOATE LIGASE"/>
    <property type="match status" value="1"/>
</dbReference>
<comment type="caution">
    <text evidence="12">The sequence shown here is derived from an EMBL/GenBank/DDBJ whole genome shotgun (WGS) entry which is preliminary data.</text>
</comment>
<evidence type="ECO:0000256" key="7">
    <source>
        <dbReference type="ARBA" id="ARBA00023306"/>
    </source>
</evidence>
<keyword evidence="8" id="KW-0961">Cell wall biogenesis/degradation</keyword>
<dbReference type="InterPro" id="IPR036615">
    <property type="entry name" value="Mur_ligase_C_dom_sf"/>
</dbReference>
<dbReference type="GO" id="GO:0009252">
    <property type="term" value="P:peptidoglycan biosynthetic process"/>
    <property type="evidence" value="ECO:0007669"/>
    <property type="project" value="UniProtKB-KW"/>
</dbReference>
<dbReference type="PANTHER" id="PTHR43445">
    <property type="entry name" value="UDP-N-ACETYLMURAMATE--L-ALANINE LIGASE-RELATED"/>
    <property type="match status" value="1"/>
</dbReference>
<evidence type="ECO:0000256" key="3">
    <source>
        <dbReference type="ARBA" id="ARBA00022741"/>
    </source>
</evidence>
<feature type="domain" description="Mur ligase central" evidence="11">
    <location>
        <begin position="113"/>
        <end position="294"/>
    </location>
</feature>
<dbReference type="Gene3D" id="3.40.1190.10">
    <property type="entry name" value="Mur-like, catalytic domain"/>
    <property type="match status" value="1"/>
</dbReference>
<dbReference type="SUPFAM" id="SSF51984">
    <property type="entry name" value="MurCD N-terminal domain"/>
    <property type="match status" value="1"/>
</dbReference>
<dbReference type="GO" id="GO:0051301">
    <property type="term" value="P:cell division"/>
    <property type="evidence" value="ECO:0007669"/>
    <property type="project" value="UniProtKB-KW"/>
</dbReference>
<evidence type="ECO:0000259" key="11">
    <source>
        <dbReference type="Pfam" id="PF08245"/>
    </source>
</evidence>